<name>A0A7S4J0R8_9STRA</name>
<keyword evidence="7" id="KW-0732">Signal</keyword>
<dbReference type="Pfam" id="PF13365">
    <property type="entry name" value="Trypsin_2"/>
    <property type="match status" value="1"/>
</dbReference>
<reference evidence="9" key="1">
    <citation type="submission" date="2021-01" db="EMBL/GenBank/DDBJ databases">
        <authorList>
            <person name="Corre E."/>
            <person name="Pelletier E."/>
            <person name="Niang G."/>
            <person name="Scheremetjew M."/>
            <person name="Finn R."/>
            <person name="Kale V."/>
            <person name="Holt S."/>
            <person name="Cochrane G."/>
            <person name="Meng A."/>
            <person name="Brown T."/>
            <person name="Cohen L."/>
        </authorList>
    </citation>
    <scope>NUCLEOTIDE SEQUENCE</scope>
    <source>
        <strain evidence="9">Isolate 1302-5</strain>
    </source>
</reference>
<feature type="domain" description="Protease Do-like PDZ" evidence="8">
    <location>
        <begin position="452"/>
        <end position="637"/>
    </location>
</feature>
<protein>
    <recommendedName>
        <fullName evidence="8">Protease Do-like PDZ domain-containing protein</fullName>
    </recommendedName>
</protein>
<evidence type="ECO:0000256" key="2">
    <source>
        <dbReference type="ARBA" id="ARBA00022670"/>
    </source>
</evidence>
<dbReference type="InterPro" id="IPR001940">
    <property type="entry name" value="Peptidase_S1C"/>
</dbReference>
<dbReference type="InterPro" id="IPR041517">
    <property type="entry name" value="DEGP_PDZ"/>
</dbReference>
<proteinExistence type="inferred from homology"/>
<dbReference type="InterPro" id="IPR043504">
    <property type="entry name" value="Peptidase_S1_PA_chymotrypsin"/>
</dbReference>
<feature type="region of interest" description="Disordered" evidence="6">
    <location>
        <begin position="624"/>
        <end position="662"/>
    </location>
</feature>
<dbReference type="InterPro" id="IPR009003">
    <property type="entry name" value="Peptidase_S1_PA"/>
</dbReference>
<comment type="similarity">
    <text evidence="1">Belongs to the peptidase S1C family.</text>
</comment>
<evidence type="ECO:0000256" key="6">
    <source>
        <dbReference type="SAM" id="MobiDB-lite"/>
    </source>
</evidence>
<organism evidence="9">
    <name type="scientific">Odontella aurita</name>
    <dbReference type="NCBI Taxonomy" id="265563"/>
    <lineage>
        <taxon>Eukaryota</taxon>
        <taxon>Sar</taxon>
        <taxon>Stramenopiles</taxon>
        <taxon>Ochrophyta</taxon>
        <taxon>Bacillariophyta</taxon>
        <taxon>Mediophyceae</taxon>
        <taxon>Biddulphiophycidae</taxon>
        <taxon>Eupodiscales</taxon>
        <taxon>Odontellaceae</taxon>
        <taxon>Odontella</taxon>
    </lineage>
</organism>
<feature type="compositionally biased region" description="Polar residues" evidence="6">
    <location>
        <begin position="643"/>
        <end position="662"/>
    </location>
</feature>
<keyword evidence="4" id="KW-0720">Serine protease</keyword>
<accession>A0A7S4J0R8</accession>
<dbReference type="AlphaFoldDB" id="A0A7S4J0R8"/>
<keyword evidence="5" id="KW-0843">Virulence</keyword>
<dbReference type="EMBL" id="HBKQ01027912">
    <property type="protein sequence ID" value="CAE2246210.1"/>
    <property type="molecule type" value="Transcribed_RNA"/>
</dbReference>
<dbReference type="GO" id="GO:0006508">
    <property type="term" value="P:proteolysis"/>
    <property type="evidence" value="ECO:0007669"/>
    <property type="project" value="UniProtKB-KW"/>
</dbReference>
<evidence type="ECO:0000259" key="8">
    <source>
        <dbReference type="Pfam" id="PF17815"/>
    </source>
</evidence>
<feature type="region of interest" description="Disordered" evidence="6">
    <location>
        <begin position="32"/>
        <end position="73"/>
    </location>
</feature>
<keyword evidence="2" id="KW-0645">Protease</keyword>
<dbReference type="GO" id="GO:0004252">
    <property type="term" value="F:serine-type endopeptidase activity"/>
    <property type="evidence" value="ECO:0007669"/>
    <property type="project" value="InterPro"/>
</dbReference>
<dbReference type="PRINTS" id="PR00834">
    <property type="entry name" value="PROTEASES2C"/>
</dbReference>
<feature type="chain" id="PRO_5030890077" description="Protease Do-like PDZ domain-containing protein" evidence="7">
    <location>
        <begin position="22"/>
        <end position="662"/>
    </location>
</feature>
<dbReference type="SUPFAM" id="SSF50494">
    <property type="entry name" value="Trypsin-like serine proteases"/>
    <property type="match status" value="1"/>
</dbReference>
<keyword evidence="3" id="KW-0378">Hydrolase</keyword>
<evidence type="ECO:0000256" key="7">
    <source>
        <dbReference type="SAM" id="SignalP"/>
    </source>
</evidence>
<dbReference type="Gene3D" id="2.30.42.10">
    <property type="match status" value="1"/>
</dbReference>
<evidence type="ECO:0000313" key="9">
    <source>
        <dbReference type="EMBL" id="CAE2246210.1"/>
    </source>
</evidence>
<evidence type="ECO:0000256" key="4">
    <source>
        <dbReference type="ARBA" id="ARBA00022825"/>
    </source>
</evidence>
<dbReference type="Gene3D" id="2.40.10.10">
    <property type="entry name" value="Trypsin-like serine proteases"/>
    <property type="match status" value="2"/>
</dbReference>
<dbReference type="PANTHER" id="PTHR45980:SF9">
    <property type="entry name" value="PROTEASE DO-LIKE 10, MITOCHONDRIAL-RELATED"/>
    <property type="match status" value="1"/>
</dbReference>
<evidence type="ECO:0000256" key="3">
    <source>
        <dbReference type="ARBA" id="ARBA00022801"/>
    </source>
</evidence>
<evidence type="ECO:0000256" key="1">
    <source>
        <dbReference type="ARBA" id="ARBA00010541"/>
    </source>
</evidence>
<dbReference type="Gene3D" id="3.20.190.20">
    <property type="match status" value="1"/>
</dbReference>
<dbReference type="Pfam" id="PF17815">
    <property type="entry name" value="PDZ_3"/>
    <property type="match status" value="1"/>
</dbReference>
<evidence type="ECO:0000256" key="5">
    <source>
        <dbReference type="ARBA" id="ARBA00023026"/>
    </source>
</evidence>
<dbReference type="InterPro" id="IPR036034">
    <property type="entry name" value="PDZ_sf"/>
</dbReference>
<feature type="signal peptide" evidence="7">
    <location>
        <begin position="1"/>
        <end position="21"/>
    </location>
</feature>
<sequence>MVASPFLAAGLILIVVNQSSAFYPLLPAMSDFPPPSPESRRGKSRSESSLGDGRRGAVGANVDAPPLSEAVPPPFTQSEGSIRHLTHMHEDDIPDLSSRFGSIVLLEVSYVEPNYLRPWQKRSQGSCTGSGFAISGRRILTNQHVVQDATDIRVRKHGNAKRWRAKVVCNGPDVDLAVLEIFASEEDPEDVETFWDGVKQVEWAADGPPELQSSVNVVGYPTGGRTICVTEGVVSRVDCRNYRIKTSSAAAGNLLVIQIDAAINPGNSGGPCFDDDGRVVGVAFQGLEGSDAQNVGYIIPSNTVHNFLYDIECEVEPNADPKADKTESSAKRYKYEGVQEVPFRWAPLQNKSLRKLLKMPKESTGVVVTRVSPLAEKRYNTFLKENDVITHIDGRSIGDDYTVALRQDELMNADFLITGKRSGVPTVFDVIRDTKSLKISVTLGPLPSNVPREHNLDCTPEWLVIGGLLFVPLTCPLLAYGSTEELEASGYLKVYDFIDEQAHEFRKEEGKESIMLIDILACDTNFGYYFRQSWRALDTVNGNKVKNMADLHNMYSDACRHVKRSGNTKTVSIDGDGVDSKAATVGDVANASSDDGTDDFLTFRFKDKTRIVLGTAECQSSEKEVLEQHGIPKAASDGIIEQAKSSKTAVSTKNSASTVSEK</sequence>
<dbReference type="PANTHER" id="PTHR45980">
    <property type="match status" value="1"/>
</dbReference>
<dbReference type="InterPro" id="IPR046449">
    <property type="entry name" value="DEGP_PDZ_sf"/>
</dbReference>
<gene>
    <name evidence="9" type="ORF">OAUR00152_LOCUS18878</name>
</gene>